<keyword evidence="4" id="KW-1185">Reference proteome</keyword>
<feature type="compositionally biased region" description="Polar residues" evidence="1">
    <location>
        <begin position="134"/>
        <end position="145"/>
    </location>
</feature>
<feature type="region of interest" description="Disordered" evidence="1">
    <location>
        <begin position="103"/>
        <end position="158"/>
    </location>
</feature>
<dbReference type="InterPro" id="IPR001845">
    <property type="entry name" value="HTH_ArsR_DNA-bd_dom"/>
</dbReference>
<comment type="caution">
    <text evidence="3">The sequence shown here is derived from an EMBL/GenBank/DDBJ whole genome shotgun (WGS) entry which is preliminary data.</text>
</comment>
<proteinExistence type="predicted"/>
<dbReference type="PANTHER" id="PTHR38600:SF2">
    <property type="entry name" value="SLL0088 PROTEIN"/>
    <property type="match status" value="1"/>
</dbReference>
<sequence>MKPEDQLSSIFAALADPIRREILVRLSRGPASVGEVAAPFEVSAPAISQHLKVLERAGLVTRTVQAQWRTLSLRPEPLDEAAAWVEQQRREWNLRLDSLAEHLERMQQRDPRQGRKDRQHRQHPQHLRKPQKPRNPQNSQNSTGNSGRGHPEEEETER</sequence>
<accession>A0A934Q899</accession>
<dbReference type="InterPro" id="IPR036388">
    <property type="entry name" value="WH-like_DNA-bd_sf"/>
</dbReference>
<reference evidence="3" key="1">
    <citation type="submission" date="2020-12" db="EMBL/GenBank/DDBJ databases">
        <title>Leucobacter sp. CAS1, isolated from Chromium sludge.</title>
        <authorList>
            <person name="Xu Z."/>
        </authorList>
    </citation>
    <scope>NUCLEOTIDE SEQUENCE</scope>
    <source>
        <strain evidence="3">CSA1</strain>
    </source>
</reference>
<dbReference type="InterPro" id="IPR036390">
    <property type="entry name" value="WH_DNA-bd_sf"/>
</dbReference>
<dbReference type="NCBIfam" id="NF033788">
    <property type="entry name" value="HTH_metalloreg"/>
    <property type="match status" value="1"/>
</dbReference>
<dbReference type="SMART" id="SM00418">
    <property type="entry name" value="HTH_ARSR"/>
    <property type="match status" value="1"/>
</dbReference>
<dbReference type="PROSITE" id="PS50987">
    <property type="entry name" value="HTH_ARSR_2"/>
    <property type="match status" value="1"/>
</dbReference>
<organism evidence="3 4">
    <name type="scientific">Leucobacter chromiisoli</name>
    <dbReference type="NCBI Taxonomy" id="2796471"/>
    <lineage>
        <taxon>Bacteria</taxon>
        <taxon>Bacillati</taxon>
        <taxon>Actinomycetota</taxon>
        <taxon>Actinomycetes</taxon>
        <taxon>Micrococcales</taxon>
        <taxon>Microbacteriaceae</taxon>
        <taxon>Leucobacter</taxon>
    </lineage>
</organism>
<evidence type="ECO:0000256" key="1">
    <source>
        <dbReference type="SAM" id="MobiDB-lite"/>
    </source>
</evidence>
<dbReference type="InterPro" id="IPR011991">
    <property type="entry name" value="ArsR-like_HTH"/>
</dbReference>
<dbReference type="AlphaFoldDB" id="A0A934Q899"/>
<gene>
    <name evidence="3" type="ORF">JD276_11465</name>
</gene>
<dbReference type="SUPFAM" id="SSF46785">
    <property type="entry name" value="Winged helix' DNA-binding domain"/>
    <property type="match status" value="1"/>
</dbReference>
<dbReference type="EMBL" id="JAEHOH010000014">
    <property type="protein sequence ID" value="MBK0419651.1"/>
    <property type="molecule type" value="Genomic_DNA"/>
</dbReference>
<name>A0A934Q899_9MICO</name>
<dbReference type="Proteomes" id="UP000608530">
    <property type="component" value="Unassembled WGS sequence"/>
</dbReference>
<dbReference type="PANTHER" id="PTHR38600">
    <property type="entry name" value="TRANSCRIPTIONAL REGULATORY PROTEIN"/>
    <property type="match status" value="1"/>
</dbReference>
<evidence type="ECO:0000313" key="3">
    <source>
        <dbReference type="EMBL" id="MBK0419651.1"/>
    </source>
</evidence>
<evidence type="ECO:0000313" key="4">
    <source>
        <dbReference type="Proteomes" id="UP000608530"/>
    </source>
</evidence>
<dbReference type="GO" id="GO:0003700">
    <property type="term" value="F:DNA-binding transcription factor activity"/>
    <property type="evidence" value="ECO:0007669"/>
    <property type="project" value="InterPro"/>
</dbReference>
<dbReference type="RefSeq" id="WP_200115788.1">
    <property type="nucleotide sequence ID" value="NZ_JAEHOH010000014.1"/>
</dbReference>
<dbReference type="CDD" id="cd00090">
    <property type="entry name" value="HTH_ARSR"/>
    <property type="match status" value="1"/>
</dbReference>
<protein>
    <submittedName>
        <fullName evidence="3">Winged helix-turn-helix transcriptional regulator</fullName>
    </submittedName>
</protein>
<feature type="domain" description="HTH arsR-type" evidence="2">
    <location>
        <begin position="1"/>
        <end position="93"/>
    </location>
</feature>
<feature type="compositionally biased region" description="Basic residues" evidence="1">
    <location>
        <begin position="117"/>
        <end position="132"/>
    </location>
</feature>
<evidence type="ECO:0000259" key="2">
    <source>
        <dbReference type="PROSITE" id="PS50987"/>
    </source>
</evidence>
<dbReference type="Gene3D" id="1.10.10.10">
    <property type="entry name" value="Winged helix-like DNA-binding domain superfamily/Winged helix DNA-binding domain"/>
    <property type="match status" value="1"/>
</dbReference>
<dbReference type="Pfam" id="PF01022">
    <property type="entry name" value="HTH_5"/>
    <property type="match status" value="1"/>
</dbReference>
<dbReference type="PRINTS" id="PR00778">
    <property type="entry name" value="HTHARSR"/>
</dbReference>
<feature type="compositionally biased region" description="Basic and acidic residues" evidence="1">
    <location>
        <begin position="103"/>
        <end position="116"/>
    </location>
</feature>